<reference evidence="1" key="1">
    <citation type="submission" date="2022-11" db="EMBL/GenBank/DDBJ databases">
        <authorList>
            <person name="Petersen C."/>
        </authorList>
    </citation>
    <scope>NUCLEOTIDE SEQUENCE</scope>
    <source>
        <strain evidence="1">IBT 26290</strain>
    </source>
</reference>
<accession>A0A9W9LTL4</accession>
<evidence type="ECO:0000313" key="1">
    <source>
        <dbReference type="EMBL" id="KAJ5176091.1"/>
    </source>
</evidence>
<dbReference type="AlphaFoldDB" id="A0A9W9LTL4"/>
<dbReference type="OrthoDB" id="2151982at2759"/>
<dbReference type="EMBL" id="JAPQKN010000001">
    <property type="protein sequence ID" value="KAJ5176091.1"/>
    <property type="molecule type" value="Genomic_DNA"/>
</dbReference>
<proteinExistence type="predicted"/>
<dbReference type="RefSeq" id="XP_056547699.1">
    <property type="nucleotide sequence ID" value="XM_056684093.1"/>
</dbReference>
<comment type="caution">
    <text evidence="1">The sequence shown here is derived from an EMBL/GenBank/DDBJ whole genome shotgun (WGS) entry which is preliminary data.</text>
</comment>
<name>A0A9W9LTL4_9EURO</name>
<keyword evidence="2" id="KW-1185">Reference proteome</keyword>
<organism evidence="1 2">
    <name type="scientific">Penicillium canariense</name>
    <dbReference type="NCBI Taxonomy" id="189055"/>
    <lineage>
        <taxon>Eukaryota</taxon>
        <taxon>Fungi</taxon>
        <taxon>Dikarya</taxon>
        <taxon>Ascomycota</taxon>
        <taxon>Pezizomycotina</taxon>
        <taxon>Eurotiomycetes</taxon>
        <taxon>Eurotiomycetidae</taxon>
        <taxon>Eurotiales</taxon>
        <taxon>Aspergillaceae</taxon>
        <taxon>Penicillium</taxon>
    </lineage>
</organism>
<reference evidence="1" key="2">
    <citation type="journal article" date="2023" name="IMA Fungus">
        <title>Comparative genomic study of the Penicillium genus elucidates a diverse pangenome and 15 lateral gene transfer events.</title>
        <authorList>
            <person name="Petersen C."/>
            <person name="Sorensen T."/>
            <person name="Nielsen M.R."/>
            <person name="Sondergaard T.E."/>
            <person name="Sorensen J.L."/>
            <person name="Fitzpatrick D.A."/>
            <person name="Frisvad J.C."/>
            <person name="Nielsen K.L."/>
        </authorList>
    </citation>
    <scope>NUCLEOTIDE SEQUENCE</scope>
    <source>
        <strain evidence="1">IBT 26290</strain>
    </source>
</reference>
<dbReference type="Proteomes" id="UP001149163">
    <property type="component" value="Unassembled WGS sequence"/>
</dbReference>
<evidence type="ECO:0000313" key="2">
    <source>
        <dbReference type="Proteomes" id="UP001149163"/>
    </source>
</evidence>
<sequence>MDISQISSQLSSSPKRFSDCCLAISNTFVTNLIHLLPKKPAFTLSIGSGSGLLEALLTRTNATISVEGVEVASTVNHYIAEEDMHVTGGAWDLHSRAQQAAAWMFVYPRQPRLITKYIEAYGDESIDMIVWLGPKSLEDVGLAPYETAVVARRST</sequence>
<protein>
    <submittedName>
        <fullName evidence="1">Uncharacterized protein</fullName>
    </submittedName>
</protein>
<dbReference type="GeneID" id="81423269"/>
<gene>
    <name evidence="1" type="ORF">N7482_001968</name>
</gene>